<protein>
    <submittedName>
        <fullName evidence="1">DUF3871 family protein</fullName>
    </submittedName>
</protein>
<keyword evidence="2" id="KW-1185">Reference proteome</keyword>
<evidence type="ECO:0000313" key="2">
    <source>
        <dbReference type="Proteomes" id="UP000621516"/>
    </source>
</evidence>
<proteinExistence type="predicted"/>
<dbReference type="RefSeq" id="WP_188222776.1">
    <property type="nucleotide sequence ID" value="NZ_JACVXD010000002.1"/>
</dbReference>
<dbReference type="AlphaFoldDB" id="A0A8J6Q0D9"/>
<dbReference type="Pfam" id="PF12987">
    <property type="entry name" value="DUF3871"/>
    <property type="match status" value="1"/>
</dbReference>
<dbReference type="Proteomes" id="UP000621516">
    <property type="component" value="Unassembled WGS sequence"/>
</dbReference>
<sequence>MELKAITQQVVNNHEVVESSMSTNNRFIEANTQQVSLSHLKQDCIIPVFAKDNESTIPHFEFIEAVRSVAQELYPEGTVTMPNIRTSHIIKGRIPSAIGKPAKELLEHEKTIYYERMAFMVEIPDVHTYIDNQKLNLTVGGVRSYSEQNLFSKKSIEKFKIFIAQKCQVCTNLGISTDGLKDDLRVSSIDELKLKAQELFLSYNQQQHIENMKQMQEYTINQDQFAHLVGKMKLYQHLDKQQKQELFHLKTTDSQINTIIKNYVDDEHFSADADGYINLWQLYNLFTESSKSNYIDNFLDRNCNTYEFVNHLGEAIRRKEDNYFINHPEIIH</sequence>
<dbReference type="EMBL" id="JACVXD010000002">
    <property type="protein sequence ID" value="MBD0823472.1"/>
    <property type="molecule type" value="Genomic_DNA"/>
</dbReference>
<dbReference type="InterPro" id="IPR024353">
    <property type="entry name" value="DUF3871"/>
</dbReference>
<evidence type="ECO:0000313" key="1">
    <source>
        <dbReference type="EMBL" id="MBD0823472.1"/>
    </source>
</evidence>
<name>A0A8J6Q0D9_9FLAO</name>
<accession>A0A8J6Q0D9</accession>
<gene>
    <name evidence="1" type="ORF">ICJ85_05510</name>
</gene>
<reference evidence="1 2" key="1">
    <citation type="journal article" date="2018" name="J. Microbiol.">
        <title>Aestuariibaculum marinum sp. nov., a marine bacterium isolated from seawater in South Korea.</title>
        <authorList>
            <person name="Choi J."/>
            <person name="Lee D."/>
            <person name="Jang J.H."/>
            <person name="Cha S."/>
            <person name="Seo T."/>
        </authorList>
    </citation>
    <scope>NUCLEOTIDE SEQUENCE [LARGE SCALE GENOMIC DNA]</scope>
    <source>
        <strain evidence="1 2">IP7</strain>
    </source>
</reference>
<comment type="caution">
    <text evidence="1">The sequence shown here is derived from an EMBL/GenBank/DDBJ whole genome shotgun (WGS) entry which is preliminary data.</text>
</comment>
<organism evidence="1 2">
    <name type="scientific">Aestuariibaculum marinum</name>
    <dbReference type="NCBI Taxonomy" id="2683592"/>
    <lineage>
        <taxon>Bacteria</taxon>
        <taxon>Pseudomonadati</taxon>
        <taxon>Bacteroidota</taxon>
        <taxon>Flavobacteriia</taxon>
        <taxon>Flavobacteriales</taxon>
        <taxon>Flavobacteriaceae</taxon>
    </lineage>
</organism>